<dbReference type="AlphaFoldDB" id="A0A0V0THM3"/>
<keyword evidence="2" id="KW-1185">Reference proteome</keyword>
<accession>A0A0V0THM3</accession>
<organism evidence="1 2">
    <name type="scientific">Trichinella murrelli</name>
    <dbReference type="NCBI Taxonomy" id="144512"/>
    <lineage>
        <taxon>Eukaryota</taxon>
        <taxon>Metazoa</taxon>
        <taxon>Ecdysozoa</taxon>
        <taxon>Nematoda</taxon>
        <taxon>Enoplea</taxon>
        <taxon>Dorylaimia</taxon>
        <taxon>Trichinellida</taxon>
        <taxon>Trichinellidae</taxon>
        <taxon>Trichinella</taxon>
    </lineage>
</organism>
<evidence type="ECO:0000313" key="1">
    <source>
        <dbReference type="EMBL" id="KRX38527.1"/>
    </source>
</evidence>
<evidence type="ECO:0000313" key="2">
    <source>
        <dbReference type="Proteomes" id="UP000055048"/>
    </source>
</evidence>
<sequence>MSDCTHTLWTQYKHRNEHFTSVPILLIQPVSDHVHSAVSVPMANNYFIIIKAPNYKYALHCQISKRWTVTLLQGLKIHLPHQFIALIPCGYSEFSSTVMGLLQLTVRFQHFVSVHFRLIGELTIY</sequence>
<proteinExistence type="predicted"/>
<dbReference type="Proteomes" id="UP000055048">
    <property type="component" value="Unassembled WGS sequence"/>
</dbReference>
<comment type="caution">
    <text evidence="1">The sequence shown here is derived from an EMBL/GenBank/DDBJ whole genome shotgun (WGS) entry which is preliminary data.</text>
</comment>
<reference evidence="1 2" key="1">
    <citation type="submission" date="2015-01" db="EMBL/GenBank/DDBJ databases">
        <title>Evolution of Trichinella species and genotypes.</title>
        <authorList>
            <person name="Korhonen P.K."/>
            <person name="Edoardo P."/>
            <person name="Giuseppe L.R."/>
            <person name="Gasser R.B."/>
        </authorList>
    </citation>
    <scope>NUCLEOTIDE SEQUENCE [LARGE SCALE GENOMIC DNA]</scope>
    <source>
        <strain evidence="1">ISS417</strain>
    </source>
</reference>
<gene>
    <name evidence="1" type="ORF">T05_8623</name>
</gene>
<protein>
    <submittedName>
        <fullName evidence="1">Uncharacterized protein</fullName>
    </submittedName>
</protein>
<name>A0A0V0THM3_9BILA</name>
<dbReference type="EMBL" id="JYDJ01000264">
    <property type="protein sequence ID" value="KRX38527.1"/>
    <property type="molecule type" value="Genomic_DNA"/>
</dbReference>